<evidence type="ECO:0000313" key="2">
    <source>
        <dbReference type="Proteomes" id="UP000308092"/>
    </source>
</evidence>
<name>A0A4S3JI99_9EURO</name>
<sequence length="255" mass="29356">MQNSQESEPMENKKREIVGHFMNSLKLSPSTEVEEERLWHIEQDDEATHLPDSFAAVKKMDQISEHEISAGESTLSWDEAIQISGAPYWGFQETFTIPHIVGWKSHTLETIVNYVLWYGTRRNLETNLVVVRCDTIMDSESWRALAAMSIVHRTRKDAGKNGEIYGICTDSYMWTFLHFSDHSQVSKLVLRWSDGQQKIISQICKIIKQATIHNAERLKYPAQEDAILDKTGDAEAIQHEKEEQSDDDVADFLWV</sequence>
<evidence type="ECO:0000313" key="1">
    <source>
        <dbReference type="EMBL" id="THC94990.1"/>
    </source>
</evidence>
<dbReference type="VEuPathDB" id="FungiDB:EYZ11_005543"/>
<proteinExistence type="predicted"/>
<dbReference type="AlphaFoldDB" id="A0A4S3JI99"/>
<protein>
    <submittedName>
        <fullName evidence="1">Uncharacterized protein</fullName>
    </submittedName>
</protein>
<comment type="caution">
    <text evidence="1">The sequence shown here is derived from an EMBL/GenBank/DDBJ whole genome shotgun (WGS) entry which is preliminary data.</text>
</comment>
<keyword evidence="2" id="KW-1185">Reference proteome</keyword>
<gene>
    <name evidence="1" type="ORF">EYZ11_005543</name>
</gene>
<dbReference type="STRING" id="1220188.A0A4S3JI99"/>
<reference evidence="1 2" key="1">
    <citation type="submission" date="2019-03" db="EMBL/GenBank/DDBJ databases">
        <title>The genome sequence of a newly discovered highly antifungal drug resistant Aspergillus species, Aspergillus tanneri NIH 1004.</title>
        <authorList>
            <person name="Mounaud S."/>
            <person name="Singh I."/>
            <person name="Joardar V."/>
            <person name="Pakala S."/>
            <person name="Pakala S."/>
            <person name="Venepally P."/>
            <person name="Hoover J."/>
            <person name="Nierman W."/>
            <person name="Chung J."/>
            <person name="Losada L."/>
        </authorList>
    </citation>
    <scope>NUCLEOTIDE SEQUENCE [LARGE SCALE GENOMIC DNA]</scope>
    <source>
        <strain evidence="1 2">NIH1004</strain>
    </source>
</reference>
<dbReference type="Proteomes" id="UP000308092">
    <property type="component" value="Unassembled WGS sequence"/>
</dbReference>
<accession>A0A4S3JI99</accession>
<organism evidence="1 2">
    <name type="scientific">Aspergillus tanneri</name>
    <dbReference type="NCBI Taxonomy" id="1220188"/>
    <lineage>
        <taxon>Eukaryota</taxon>
        <taxon>Fungi</taxon>
        <taxon>Dikarya</taxon>
        <taxon>Ascomycota</taxon>
        <taxon>Pezizomycotina</taxon>
        <taxon>Eurotiomycetes</taxon>
        <taxon>Eurotiomycetidae</taxon>
        <taxon>Eurotiales</taxon>
        <taxon>Aspergillaceae</taxon>
        <taxon>Aspergillus</taxon>
        <taxon>Aspergillus subgen. Circumdati</taxon>
    </lineage>
</organism>
<dbReference type="EMBL" id="SOSA01000179">
    <property type="protein sequence ID" value="THC94990.1"/>
    <property type="molecule type" value="Genomic_DNA"/>
</dbReference>